<evidence type="ECO:0000256" key="7">
    <source>
        <dbReference type="ARBA" id="ARBA00023128"/>
    </source>
</evidence>
<name>A0A6H5IDW9_9HYME</name>
<keyword evidence="4 9" id="KW-0679">Respiratory chain</keyword>
<dbReference type="OrthoDB" id="276296at2759"/>
<comment type="function">
    <text evidence="1 9">Accessory subunit of the mitochondrial membrane respiratory chain NADH dehydrogenase (Complex I), that is believed not to be involved in catalysis. Complex I functions in the transfer of electrons from NADH to the respiratory chain. The immediate electron acceptor for the enzyme is believed to be ubiquinone.</text>
</comment>
<feature type="region of interest" description="Disordered" evidence="10">
    <location>
        <begin position="137"/>
        <end position="175"/>
    </location>
</feature>
<keyword evidence="8" id="KW-1015">Disulfide bond</keyword>
<comment type="similarity">
    <text evidence="2 9">Belongs to the complex I NDUFA8 subunit family.</text>
</comment>
<dbReference type="PIRSF" id="PIRSF017016">
    <property type="entry name" value="NDUA8"/>
    <property type="match status" value="1"/>
</dbReference>
<evidence type="ECO:0000256" key="1">
    <source>
        <dbReference type="ARBA" id="ARBA00003195"/>
    </source>
</evidence>
<evidence type="ECO:0000256" key="5">
    <source>
        <dbReference type="ARBA" id="ARBA00022737"/>
    </source>
</evidence>
<evidence type="ECO:0000256" key="9">
    <source>
        <dbReference type="PIRNR" id="PIRNR017016"/>
    </source>
</evidence>
<proteinExistence type="inferred from homology"/>
<keyword evidence="6 9" id="KW-0249">Electron transport</keyword>
<organism evidence="11 12">
    <name type="scientific">Trichogramma brassicae</name>
    <dbReference type="NCBI Taxonomy" id="86971"/>
    <lineage>
        <taxon>Eukaryota</taxon>
        <taxon>Metazoa</taxon>
        <taxon>Ecdysozoa</taxon>
        <taxon>Arthropoda</taxon>
        <taxon>Hexapoda</taxon>
        <taxon>Insecta</taxon>
        <taxon>Pterygota</taxon>
        <taxon>Neoptera</taxon>
        <taxon>Endopterygota</taxon>
        <taxon>Hymenoptera</taxon>
        <taxon>Apocrita</taxon>
        <taxon>Proctotrupomorpha</taxon>
        <taxon>Chalcidoidea</taxon>
        <taxon>Trichogrammatidae</taxon>
        <taxon>Trichogramma</taxon>
    </lineage>
</organism>
<dbReference type="PANTHER" id="PTHR13344">
    <property type="entry name" value="NADH-UBIQUINONE OXIDOREDUCTASE"/>
    <property type="match status" value="1"/>
</dbReference>
<keyword evidence="9" id="KW-0999">Mitochondrion inner membrane</keyword>
<sequence length="175" mass="19969">MVLTDKFELPTIEELTVPEINLTFPTLQAAAHHLGKYCEWKNHEFMLCKYEEEDARKCVKEGKDVTACSLEFFQKLKKHCRKEFDQYANCIDKSSGSSSFAPCRKTQSVFDKCVLDNLGQERPGYGYFCEAKVHETSRPKPTYNAPEFPNAAAPMTTDEPLLPPRYGSRRVTTAN</sequence>
<keyword evidence="12" id="KW-1185">Reference proteome</keyword>
<evidence type="ECO:0000256" key="10">
    <source>
        <dbReference type="SAM" id="MobiDB-lite"/>
    </source>
</evidence>
<gene>
    <name evidence="11" type="ORF">TBRA_LOCUS5538</name>
</gene>
<keyword evidence="5" id="KW-0677">Repeat</keyword>
<evidence type="ECO:0000313" key="11">
    <source>
        <dbReference type="EMBL" id="CAB0033640.1"/>
    </source>
</evidence>
<dbReference type="Proteomes" id="UP000479190">
    <property type="component" value="Unassembled WGS sequence"/>
</dbReference>
<dbReference type="PROSITE" id="PS51808">
    <property type="entry name" value="CHCH"/>
    <property type="match status" value="1"/>
</dbReference>
<evidence type="ECO:0000256" key="8">
    <source>
        <dbReference type="ARBA" id="ARBA00023157"/>
    </source>
</evidence>
<evidence type="ECO:0000256" key="3">
    <source>
        <dbReference type="ARBA" id="ARBA00022448"/>
    </source>
</evidence>
<protein>
    <recommendedName>
        <fullName evidence="9">NADH dehydrogenase [ubiquinone] 1 alpha subcomplex subunit 8</fullName>
    </recommendedName>
</protein>
<keyword evidence="7 9" id="KW-0496">Mitochondrion</keyword>
<evidence type="ECO:0000313" key="12">
    <source>
        <dbReference type="Proteomes" id="UP000479190"/>
    </source>
</evidence>
<reference evidence="11 12" key="1">
    <citation type="submission" date="2020-02" db="EMBL/GenBank/DDBJ databases">
        <authorList>
            <person name="Ferguson B K."/>
        </authorList>
    </citation>
    <scope>NUCLEOTIDE SEQUENCE [LARGE SCALE GENOMIC DNA]</scope>
</reference>
<keyword evidence="9" id="KW-0472">Membrane</keyword>
<dbReference type="InterPro" id="IPR016680">
    <property type="entry name" value="NDUFA8"/>
</dbReference>
<dbReference type="EMBL" id="CADCXV010000716">
    <property type="protein sequence ID" value="CAB0033640.1"/>
    <property type="molecule type" value="Genomic_DNA"/>
</dbReference>
<dbReference type="AlphaFoldDB" id="A0A6H5IDW9"/>
<accession>A0A6H5IDW9</accession>
<dbReference type="PANTHER" id="PTHR13344:SF0">
    <property type="entry name" value="NADH DEHYDROGENASE [UBIQUINONE] 1 ALPHA SUBCOMPLEX SUBUNIT 8"/>
    <property type="match status" value="1"/>
</dbReference>
<dbReference type="GO" id="GO:0005743">
    <property type="term" value="C:mitochondrial inner membrane"/>
    <property type="evidence" value="ECO:0007669"/>
    <property type="project" value="UniProtKB-SubCell"/>
</dbReference>
<keyword evidence="3 9" id="KW-0813">Transport</keyword>
<evidence type="ECO:0000256" key="2">
    <source>
        <dbReference type="ARBA" id="ARBA00010705"/>
    </source>
</evidence>
<comment type="subcellular location">
    <subcellularLocation>
        <location evidence="9">Mitochondrion inner membrane</location>
    </subcellularLocation>
</comment>
<evidence type="ECO:0000256" key="6">
    <source>
        <dbReference type="ARBA" id="ARBA00022982"/>
    </source>
</evidence>
<evidence type="ECO:0000256" key="4">
    <source>
        <dbReference type="ARBA" id="ARBA00022660"/>
    </source>
</evidence>
<dbReference type="GO" id="GO:0006120">
    <property type="term" value="P:mitochondrial electron transport, NADH to ubiquinone"/>
    <property type="evidence" value="ECO:0007669"/>
    <property type="project" value="InterPro"/>
</dbReference>